<dbReference type="GeneID" id="103711619"/>
<sequence>MNEFDNSFCLLFLLFTFYFLVSLLEWTGIVKPRNYGLLPRIMNWDRPQLMKRAHVGQLMKGFKEGDIIKPPRATEDEELLFKVGLSSYPTKKDEGTSKRSRTARKISMAEMARSSTMFLHAYRHVAMEATWRRAMEENAEIMELWKIVTEQQKLITELIKVLKGEKAAEKLSFKTEVDMPLYEFESGGSPRVADEQAEIQPSKRRVTERVLKVSLVLQSPFIPLP</sequence>
<dbReference type="AlphaFoldDB" id="A0A8B8ZU54"/>
<evidence type="ECO:0000313" key="1">
    <source>
        <dbReference type="Proteomes" id="UP000228380"/>
    </source>
</evidence>
<evidence type="ECO:0000313" key="2">
    <source>
        <dbReference type="RefSeq" id="XP_038974914.1"/>
    </source>
</evidence>
<name>A0A8B8ZU54_PHODC</name>
<gene>
    <name evidence="2" type="primary">LOC103711619</name>
</gene>
<dbReference type="KEGG" id="pda:103711619"/>
<accession>A0A8B8ZU54</accession>
<proteinExistence type="predicted"/>
<organism evidence="1 2">
    <name type="scientific">Phoenix dactylifera</name>
    <name type="common">Date palm</name>
    <dbReference type="NCBI Taxonomy" id="42345"/>
    <lineage>
        <taxon>Eukaryota</taxon>
        <taxon>Viridiplantae</taxon>
        <taxon>Streptophyta</taxon>
        <taxon>Embryophyta</taxon>
        <taxon>Tracheophyta</taxon>
        <taxon>Spermatophyta</taxon>
        <taxon>Magnoliopsida</taxon>
        <taxon>Liliopsida</taxon>
        <taxon>Arecaceae</taxon>
        <taxon>Coryphoideae</taxon>
        <taxon>Phoeniceae</taxon>
        <taxon>Phoenix</taxon>
    </lineage>
</organism>
<reference evidence="2" key="1">
    <citation type="submission" date="2025-08" db="UniProtKB">
        <authorList>
            <consortium name="RefSeq"/>
        </authorList>
    </citation>
    <scope>IDENTIFICATION</scope>
    <source>
        <tissue evidence="2">Young leaves</tissue>
    </source>
</reference>
<keyword evidence="1" id="KW-1185">Reference proteome</keyword>
<protein>
    <submittedName>
        <fullName evidence="2">Uncharacterized protein LOC103711619</fullName>
    </submittedName>
</protein>
<dbReference type="Proteomes" id="UP000228380">
    <property type="component" value="Unplaced"/>
</dbReference>
<dbReference type="RefSeq" id="XP_038974914.1">
    <property type="nucleotide sequence ID" value="XM_039118986.1"/>
</dbReference>